<evidence type="ECO:0000256" key="2">
    <source>
        <dbReference type="SAM" id="Phobius"/>
    </source>
</evidence>
<comment type="caution">
    <text evidence="4">The sequence shown here is derived from an EMBL/GenBank/DDBJ whole genome shotgun (WGS) entry which is preliminary data.</text>
</comment>
<dbReference type="PRINTS" id="PR00721">
    <property type="entry name" value="STOMATIN"/>
</dbReference>
<dbReference type="InterPro" id="IPR001107">
    <property type="entry name" value="Band_7"/>
</dbReference>
<dbReference type="PANTHER" id="PTHR43327:SF10">
    <property type="entry name" value="STOMATIN-LIKE PROTEIN 2, MITOCHONDRIAL"/>
    <property type="match status" value="1"/>
</dbReference>
<dbReference type="Proteomes" id="UP001294570">
    <property type="component" value="Unassembled WGS sequence"/>
</dbReference>
<dbReference type="RefSeq" id="WP_321553210.1">
    <property type="nucleotide sequence ID" value="NZ_JAXIVU010000006.1"/>
</dbReference>
<proteinExistence type="predicted"/>
<dbReference type="Gene3D" id="3.30.479.30">
    <property type="entry name" value="Band 7 domain"/>
    <property type="match status" value="1"/>
</dbReference>
<protein>
    <submittedName>
        <fullName evidence="4">Stomatin-like protein</fullName>
    </submittedName>
</protein>
<evidence type="ECO:0000313" key="5">
    <source>
        <dbReference type="Proteomes" id="UP001294570"/>
    </source>
</evidence>
<comment type="subcellular location">
    <subcellularLocation>
        <location evidence="1">Membrane</location>
        <topology evidence="1">Single-pass membrane protein</topology>
    </subcellularLocation>
</comment>
<keyword evidence="2" id="KW-0472">Membrane</keyword>
<dbReference type="InterPro" id="IPR050710">
    <property type="entry name" value="Band7/mec-2_domain"/>
</dbReference>
<dbReference type="EMBL" id="JAXIVU010000006">
    <property type="protein sequence ID" value="MDY7219112.1"/>
    <property type="molecule type" value="Genomic_DNA"/>
</dbReference>
<evidence type="ECO:0000313" key="4">
    <source>
        <dbReference type="EMBL" id="MDY7219112.1"/>
    </source>
</evidence>
<gene>
    <name evidence="4" type="ORF">TOI97_05960</name>
</gene>
<reference evidence="4 5" key="1">
    <citation type="submission" date="2023-12" db="EMBL/GenBank/DDBJ databases">
        <title>Denitrificimonas halotolerans sp. nov.,a novel species isolated from landfill leachate.</title>
        <authorList>
            <person name="Wang S."/>
        </authorList>
    </citation>
    <scope>NUCLEOTIDE SEQUENCE [LARGE SCALE GENOMIC DNA]</scope>
    <source>
        <strain evidence="4 5">JX-1</strain>
    </source>
</reference>
<feature type="domain" description="Band 7" evidence="3">
    <location>
        <begin position="21"/>
        <end position="179"/>
    </location>
</feature>
<evidence type="ECO:0000259" key="3">
    <source>
        <dbReference type="SMART" id="SM00244"/>
    </source>
</evidence>
<organism evidence="4 5">
    <name type="scientific">Denitrificimonas halotolerans</name>
    <dbReference type="NCBI Taxonomy" id="3098930"/>
    <lineage>
        <taxon>Bacteria</taxon>
        <taxon>Pseudomonadati</taxon>
        <taxon>Pseudomonadota</taxon>
        <taxon>Gammaproteobacteria</taxon>
        <taxon>Pseudomonadales</taxon>
        <taxon>Pseudomonadaceae</taxon>
        <taxon>Denitrificimonas</taxon>
    </lineage>
</organism>
<dbReference type="CDD" id="cd08829">
    <property type="entry name" value="SPFH_paraslipin"/>
    <property type="match status" value="1"/>
</dbReference>
<dbReference type="InterPro" id="IPR036013">
    <property type="entry name" value="Band_7/SPFH_dom_sf"/>
</dbReference>
<sequence length="317" mass="34710">MESTLIITGIIAVLIVVTLVKTICIVPQAEVQVIERLGRFHRVLSGGLNILVPFVDQVRARYNTQEQLIDIPSQQVITSDNVQITIDGVVFLRVNDAEKATYEIKDLHTSISQLAQTTLRSEIGKMELDSTLSSRDEMNQALLSALDAASGGWGAKVTRVEISDISVSANVQQAMELQLQATRERRAIETKAEADKNATIYKAEGDRAQAFMQAEAMERMAEAKKKEAVLLAEAAQQEEILLASGQKQALELITEGLRENPQTGEFILAKERIAAWEGIAASDSQNKIVVPYEAAHLIGSLTLLKDMVGQAQKDKDA</sequence>
<dbReference type="SUPFAM" id="SSF117892">
    <property type="entry name" value="Band 7/SPFH domain"/>
    <property type="match status" value="1"/>
</dbReference>
<dbReference type="PANTHER" id="PTHR43327">
    <property type="entry name" value="STOMATIN-LIKE PROTEIN 2, MITOCHONDRIAL"/>
    <property type="match status" value="1"/>
</dbReference>
<evidence type="ECO:0000256" key="1">
    <source>
        <dbReference type="ARBA" id="ARBA00004167"/>
    </source>
</evidence>
<keyword evidence="2" id="KW-1133">Transmembrane helix</keyword>
<dbReference type="SMART" id="SM00244">
    <property type="entry name" value="PHB"/>
    <property type="match status" value="1"/>
</dbReference>
<keyword evidence="5" id="KW-1185">Reference proteome</keyword>
<dbReference type="InterPro" id="IPR001972">
    <property type="entry name" value="Stomatin_HflK_fam"/>
</dbReference>
<accession>A0ABU5GQ36</accession>
<name>A0ABU5GQ36_9GAMM</name>
<feature type="transmembrane region" description="Helical" evidence="2">
    <location>
        <begin position="6"/>
        <end position="26"/>
    </location>
</feature>
<dbReference type="Pfam" id="PF01145">
    <property type="entry name" value="Band_7"/>
    <property type="match status" value="1"/>
</dbReference>
<keyword evidence="2" id="KW-0812">Transmembrane</keyword>